<evidence type="ECO:0000313" key="3">
    <source>
        <dbReference type="Proteomes" id="UP000306241"/>
    </source>
</evidence>
<proteinExistence type="predicted"/>
<gene>
    <name evidence="2" type="ORF">NCTC10924_00302</name>
</gene>
<accession>A0A4V0H2K6</accession>
<sequence>MGLHFQNASLNDIICVTDIYASILRSIYIHLLDETKNEWFEREKLSGGQTGGQTNFLQAKKPYK</sequence>
<protein>
    <submittedName>
        <fullName evidence="2">Uncharacterized protein</fullName>
    </submittedName>
</protein>
<organism evidence="2 3">
    <name type="scientific">Streptococcus porcinus</name>
    <dbReference type="NCBI Taxonomy" id="1340"/>
    <lineage>
        <taxon>Bacteria</taxon>
        <taxon>Bacillati</taxon>
        <taxon>Bacillota</taxon>
        <taxon>Bacilli</taxon>
        <taxon>Lactobacillales</taxon>
        <taxon>Streptococcaceae</taxon>
        <taxon>Streptococcus</taxon>
    </lineage>
</organism>
<dbReference type="EMBL" id="LR594052">
    <property type="protein sequence ID" value="VTT41737.1"/>
    <property type="molecule type" value="Genomic_DNA"/>
</dbReference>
<feature type="region of interest" description="Disordered" evidence="1">
    <location>
        <begin position="45"/>
        <end position="64"/>
    </location>
</feature>
<dbReference type="OrthoDB" id="9803188at2"/>
<evidence type="ECO:0000313" key="2">
    <source>
        <dbReference type="EMBL" id="VTT41737.1"/>
    </source>
</evidence>
<dbReference type="Proteomes" id="UP000306241">
    <property type="component" value="Chromosome"/>
</dbReference>
<name>A0A4V0H2K6_STRPO</name>
<evidence type="ECO:0000256" key="1">
    <source>
        <dbReference type="SAM" id="MobiDB-lite"/>
    </source>
</evidence>
<dbReference type="AlphaFoldDB" id="A0A4V0H2K6"/>
<reference evidence="2 3" key="1">
    <citation type="submission" date="2019-05" db="EMBL/GenBank/DDBJ databases">
        <authorList>
            <consortium name="Pathogen Informatics"/>
        </authorList>
    </citation>
    <scope>NUCLEOTIDE SEQUENCE [LARGE SCALE GENOMIC DNA]</scope>
    <source>
        <strain evidence="2 3">NCTC10924</strain>
    </source>
</reference>